<dbReference type="GO" id="GO:0003677">
    <property type="term" value="F:DNA binding"/>
    <property type="evidence" value="ECO:0007669"/>
    <property type="project" value="UniProtKB-KW"/>
</dbReference>
<dbReference type="InterPro" id="IPR009057">
    <property type="entry name" value="Homeodomain-like_sf"/>
</dbReference>
<evidence type="ECO:0000256" key="2">
    <source>
        <dbReference type="ARBA" id="ARBA00023125"/>
    </source>
</evidence>
<keyword evidence="3" id="KW-0804">Transcription</keyword>
<sequence length="287" mass="31763">MLNGGLLRIREGLLQIKPAERNVAHYILENPAEVVRLSVKELSEKSSSSQAAITRMCKNLGLDGFQELKIRIAGDLQLSAQTDEDFKEIRSSDSLPTLIESVSINNIYSIRETLKILDEKSVQRAVEALTGAKRIDFFGVGASQLIALDAQQKFMRINKYCTAFADSHQQLTAAVTLTKDDVAFGISYSGETRQVIAAIREAKALGATTIGLTRFGNNTLSNLVDICLPVVSRESDIRSAATSSRIAQLNIIDILFMGVAAQNYEQSVHYLRETRHVVRQEFHKTSF</sequence>
<dbReference type="PANTHER" id="PTHR30514">
    <property type="entry name" value="GLUCOKINASE"/>
    <property type="match status" value="1"/>
</dbReference>
<dbReference type="Gene3D" id="3.40.50.10490">
    <property type="entry name" value="Glucose-6-phosphate isomerase like protein, domain 1"/>
    <property type="match status" value="1"/>
</dbReference>
<organism evidence="6 7">
    <name type="scientific">Brevibacillus fluminis</name>
    <dbReference type="NCBI Taxonomy" id="511487"/>
    <lineage>
        <taxon>Bacteria</taxon>
        <taxon>Bacillati</taxon>
        <taxon>Bacillota</taxon>
        <taxon>Bacilli</taxon>
        <taxon>Bacillales</taxon>
        <taxon>Paenibacillaceae</taxon>
        <taxon>Brevibacillus</taxon>
    </lineage>
</organism>
<dbReference type="InterPro" id="IPR001347">
    <property type="entry name" value="SIS_dom"/>
</dbReference>
<evidence type="ECO:0000256" key="3">
    <source>
        <dbReference type="ARBA" id="ARBA00023163"/>
    </source>
</evidence>
<dbReference type="InterPro" id="IPR035472">
    <property type="entry name" value="RpiR-like_SIS"/>
</dbReference>
<accession>A0A3M8DFW2</accession>
<dbReference type="PROSITE" id="PS51464">
    <property type="entry name" value="SIS"/>
    <property type="match status" value="1"/>
</dbReference>
<dbReference type="SUPFAM" id="SSF46689">
    <property type="entry name" value="Homeodomain-like"/>
    <property type="match status" value="1"/>
</dbReference>
<dbReference type="PANTHER" id="PTHR30514:SF10">
    <property type="entry name" value="MURR_RPIR FAMILY TRANSCRIPTIONAL REGULATOR"/>
    <property type="match status" value="1"/>
</dbReference>
<dbReference type="PROSITE" id="PS51071">
    <property type="entry name" value="HTH_RPIR"/>
    <property type="match status" value="1"/>
</dbReference>
<dbReference type="Pfam" id="PF01380">
    <property type="entry name" value="SIS"/>
    <property type="match status" value="1"/>
</dbReference>
<comment type="caution">
    <text evidence="6">The sequence shown here is derived from an EMBL/GenBank/DDBJ whole genome shotgun (WGS) entry which is preliminary data.</text>
</comment>
<keyword evidence="2" id="KW-0238">DNA-binding</keyword>
<keyword evidence="1" id="KW-0805">Transcription regulation</keyword>
<dbReference type="GO" id="GO:0003700">
    <property type="term" value="F:DNA-binding transcription factor activity"/>
    <property type="evidence" value="ECO:0007669"/>
    <property type="project" value="InterPro"/>
</dbReference>
<dbReference type="Gene3D" id="1.10.10.10">
    <property type="entry name" value="Winged helix-like DNA-binding domain superfamily/Winged helix DNA-binding domain"/>
    <property type="match status" value="1"/>
</dbReference>
<dbReference type="InterPro" id="IPR000281">
    <property type="entry name" value="HTH_RpiR"/>
</dbReference>
<evidence type="ECO:0000259" key="5">
    <source>
        <dbReference type="PROSITE" id="PS51464"/>
    </source>
</evidence>
<keyword evidence="7" id="KW-1185">Reference proteome</keyword>
<feature type="domain" description="HTH rpiR-type" evidence="4">
    <location>
        <begin position="3"/>
        <end position="79"/>
    </location>
</feature>
<dbReference type="Pfam" id="PF01418">
    <property type="entry name" value="HTH_6"/>
    <property type="match status" value="1"/>
</dbReference>
<reference evidence="6 7" key="1">
    <citation type="submission" date="2018-10" db="EMBL/GenBank/DDBJ databases">
        <title>Phylogenomics of Brevibacillus.</title>
        <authorList>
            <person name="Dunlap C."/>
        </authorList>
    </citation>
    <scope>NUCLEOTIDE SEQUENCE [LARGE SCALE GENOMIC DNA]</scope>
    <source>
        <strain evidence="6 7">JCM 15716</strain>
    </source>
</reference>
<proteinExistence type="predicted"/>
<evidence type="ECO:0000313" key="7">
    <source>
        <dbReference type="Proteomes" id="UP000271031"/>
    </source>
</evidence>
<protein>
    <submittedName>
        <fullName evidence="6">MurR/RpiR family transcriptional regulator</fullName>
    </submittedName>
</protein>
<feature type="domain" description="SIS" evidence="5">
    <location>
        <begin position="125"/>
        <end position="265"/>
    </location>
</feature>
<dbReference type="GO" id="GO:1901135">
    <property type="term" value="P:carbohydrate derivative metabolic process"/>
    <property type="evidence" value="ECO:0007669"/>
    <property type="project" value="InterPro"/>
</dbReference>
<evidence type="ECO:0000259" key="4">
    <source>
        <dbReference type="PROSITE" id="PS51071"/>
    </source>
</evidence>
<gene>
    <name evidence="6" type="ORF">EDM56_14900</name>
</gene>
<dbReference type="InterPro" id="IPR046348">
    <property type="entry name" value="SIS_dom_sf"/>
</dbReference>
<name>A0A3M8DFW2_9BACL</name>
<evidence type="ECO:0000313" key="6">
    <source>
        <dbReference type="EMBL" id="RNB86992.1"/>
    </source>
</evidence>
<dbReference type="InterPro" id="IPR036388">
    <property type="entry name" value="WH-like_DNA-bd_sf"/>
</dbReference>
<dbReference type="GO" id="GO:0097367">
    <property type="term" value="F:carbohydrate derivative binding"/>
    <property type="evidence" value="ECO:0007669"/>
    <property type="project" value="InterPro"/>
</dbReference>
<dbReference type="OrthoDB" id="370421at2"/>
<evidence type="ECO:0000256" key="1">
    <source>
        <dbReference type="ARBA" id="ARBA00023015"/>
    </source>
</evidence>
<dbReference type="SUPFAM" id="SSF53697">
    <property type="entry name" value="SIS domain"/>
    <property type="match status" value="1"/>
</dbReference>
<dbReference type="EMBL" id="RHHQ01000012">
    <property type="protein sequence ID" value="RNB86992.1"/>
    <property type="molecule type" value="Genomic_DNA"/>
</dbReference>
<dbReference type="InterPro" id="IPR047640">
    <property type="entry name" value="RpiR-like"/>
</dbReference>
<dbReference type="RefSeq" id="WP_122918690.1">
    <property type="nucleotide sequence ID" value="NZ_RHHQ01000012.1"/>
</dbReference>
<dbReference type="AlphaFoldDB" id="A0A3M8DFW2"/>
<dbReference type="Proteomes" id="UP000271031">
    <property type="component" value="Unassembled WGS sequence"/>
</dbReference>
<dbReference type="CDD" id="cd05013">
    <property type="entry name" value="SIS_RpiR"/>
    <property type="match status" value="1"/>
</dbReference>